<evidence type="ECO:0000313" key="3">
    <source>
        <dbReference type="Proteomes" id="UP000270411"/>
    </source>
</evidence>
<organism evidence="2 3">
    <name type="scientific">Cupriavidus pauculus</name>
    <dbReference type="NCBI Taxonomy" id="82633"/>
    <lineage>
        <taxon>Bacteria</taxon>
        <taxon>Pseudomonadati</taxon>
        <taxon>Pseudomonadota</taxon>
        <taxon>Betaproteobacteria</taxon>
        <taxon>Burkholderiales</taxon>
        <taxon>Burkholderiaceae</taxon>
        <taxon>Cupriavidus</taxon>
    </lineage>
</organism>
<feature type="region of interest" description="Disordered" evidence="1">
    <location>
        <begin position="22"/>
        <end position="51"/>
    </location>
</feature>
<evidence type="ECO:0000313" key="2">
    <source>
        <dbReference type="EMBL" id="AZG15198.1"/>
    </source>
</evidence>
<dbReference type="RefSeq" id="WP_124684940.1">
    <property type="nucleotide sequence ID" value="NZ_CP033969.1"/>
</dbReference>
<gene>
    <name evidence="2" type="ORF">EHF44_18150</name>
</gene>
<dbReference type="KEGG" id="cpau:EHF44_18150"/>
<proteinExistence type="predicted"/>
<protein>
    <submittedName>
        <fullName evidence="2">Uncharacterized protein</fullName>
    </submittedName>
</protein>
<dbReference type="AlphaFoldDB" id="A0A3G8H441"/>
<evidence type="ECO:0000256" key="1">
    <source>
        <dbReference type="SAM" id="MobiDB-lite"/>
    </source>
</evidence>
<dbReference type="Proteomes" id="UP000270411">
    <property type="component" value="Chromosome 1"/>
</dbReference>
<accession>A0A3G8H441</accession>
<reference evidence="3" key="1">
    <citation type="submission" date="2018-11" db="EMBL/GenBank/DDBJ databases">
        <title>FDA dAtabase for Regulatory Grade micrObial Sequences (FDA-ARGOS): Supporting development and validation of Infectious Disease Dx tests.</title>
        <authorList>
            <person name="Goldberg B."/>
            <person name="Campos J."/>
            <person name="Tallon L."/>
            <person name="Sadzewicz L."/>
            <person name="Zhao X."/>
            <person name="Vavikolanu K."/>
            <person name="Mehta A."/>
            <person name="Aluvathingal J."/>
            <person name="Nadendla S."/>
            <person name="Geyer C."/>
            <person name="Nandy P."/>
            <person name="Yan Y."/>
            <person name="Sichtig H."/>
        </authorList>
    </citation>
    <scope>NUCLEOTIDE SEQUENCE [LARGE SCALE GENOMIC DNA]</scope>
    <source>
        <strain evidence="3">FDAARGOS_614</strain>
    </source>
</reference>
<name>A0A3G8H441_9BURK</name>
<sequence length="65" mass="6927">MLWIIVVNLAKESKIEELVRGAGPGPVGGTAAAAKTPAKSRENRQPGGAEFWQQSLPRISLQVTD</sequence>
<dbReference type="EMBL" id="CP033969">
    <property type="protein sequence ID" value="AZG15198.1"/>
    <property type="molecule type" value="Genomic_DNA"/>
</dbReference>